<feature type="region of interest" description="Disordered" evidence="2">
    <location>
        <begin position="533"/>
        <end position="596"/>
    </location>
</feature>
<dbReference type="PANTHER" id="PTHR35468:SF1">
    <property type="entry name" value="MYOSIN-LIKE PROTEIN"/>
    <property type="match status" value="1"/>
</dbReference>
<reference evidence="3" key="1">
    <citation type="journal article" date="2014" name="Nat. Commun.">
        <title>The tobacco genome sequence and its comparison with those of tomato and potato.</title>
        <authorList>
            <person name="Sierro N."/>
            <person name="Battey J.N."/>
            <person name="Ouadi S."/>
            <person name="Bakaher N."/>
            <person name="Bovet L."/>
            <person name="Willig A."/>
            <person name="Goepfert S."/>
            <person name="Peitsch M.C."/>
            <person name="Ivanov N.V."/>
        </authorList>
    </citation>
    <scope>NUCLEOTIDE SEQUENCE [LARGE SCALE GENOMIC DNA]</scope>
</reference>
<feature type="compositionally biased region" description="Polar residues" evidence="2">
    <location>
        <begin position="261"/>
        <end position="274"/>
    </location>
</feature>
<dbReference type="KEGG" id="nta:107785505"/>
<feature type="compositionally biased region" description="Polar residues" evidence="2">
    <location>
        <begin position="566"/>
        <end position="579"/>
    </location>
</feature>
<feature type="coiled-coil region" evidence="1">
    <location>
        <begin position="369"/>
        <end position="487"/>
    </location>
</feature>
<keyword evidence="3" id="KW-1185">Reference proteome</keyword>
<evidence type="ECO:0000256" key="1">
    <source>
        <dbReference type="SAM" id="Coils"/>
    </source>
</evidence>
<dbReference type="RefSeq" id="XP_016462314.1">
    <property type="nucleotide sequence ID" value="XM_016606828.1"/>
</dbReference>
<sequence>MSSTITRKPKWQPTPPPPPSPKILHFPRRTRRKNPKNTTSKNTKKKHLYNMCNPLELHEKYYYKGRLESLFDQEREFHRSSSSNVNIVVPTTSTSNCTATERRERVEEQEEEDEGDRESRERLGEEKWRFQAEMLRAECNFLRMEREFALKKLERNRVKMEKTLRSAVQTLISGKKKIFDGKNVNAVLEEEIEDLAEKLEELKKSCKSKDVEVRHCSNFDKKACLLQKRLEKLGGLTDEKTLKELQQLTHQSNNELDKESCASSGNDKSKNTPTDVEVLRMKMDGLSKGMLDRMEEEYGATLTSTANSSVASSASTSKRIDTFTDPSSTFSTRQPSQELMPLEENKCSGRCKVIVRRIVEQVRAETEQWSQMQEMLQQVRGEMEELQASRDFWENRALNFAHEIQSLQSSVEEWKDKAQAFETNANELQCQLSATKEELEKSRTKKAIAHDQREVTSTPNSPLVSLAKQIEKEKRVLICRLKEENANQKLQKQKGVEVISTKDLPPVSLGKQLEKEKRMFMHRLKENRGAIDRSCKPELSPVGRRKESSCSKESGVQKRLPFRDIGNSSSPLLVRQNSKAVYPLHSPETRQANQRL</sequence>
<proteinExistence type="predicted"/>
<feature type="compositionally biased region" description="Basic residues" evidence="2">
    <location>
        <begin position="25"/>
        <end position="35"/>
    </location>
</feature>
<evidence type="ECO:0000256" key="2">
    <source>
        <dbReference type="SAM" id="MobiDB-lite"/>
    </source>
</evidence>
<dbReference type="PaxDb" id="4097-A0A1S3ZDA9"/>
<feature type="region of interest" description="Disordered" evidence="2">
    <location>
        <begin position="88"/>
        <end position="123"/>
    </location>
</feature>
<feature type="compositionally biased region" description="Polar residues" evidence="2">
    <location>
        <begin position="88"/>
        <end position="99"/>
    </location>
</feature>
<organism evidence="3 4">
    <name type="scientific">Nicotiana tabacum</name>
    <name type="common">Common tobacco</name>
    <dbReference type="NCBI Taxonomy" id="4097"/>
    <lineage>
        <taxon>Eukaryota</taxon>
        <taxon>Viridiplantae</taxon>
        <taxon>Streptophyta</taxon>
        <taxon>Embryophyta</taxon>
        <taxon>Tracheophyta</taxon>
        <taxon>Spermatophyta</taxon>
        <taxon>Magnoliopsida</taxon>
        <taxon>eudicotyledons</taxon>
        <taxon>Gunneridae</taxon>
        <taxon>Pentapetalae</taxon>
        <taxon>asterids</taxon>
        <taxon>lamiids</taxon>
        <taxon>Solanales</taxon>
        <taxon>Solanaceae</taxon>
        <taxon>Nicotianoideae</taxon>
        <taxon>Nicotianeae</taxon>
        <taxon>Nicotiana</taxon>
    </lineage>
</organism>
<dbReference type="STRING" id="4097.A0A1S3ZDA9"/>
<evidence type="ECO:0000313" key="4">
    <source>
        <dbReference type="RefSeq" id="XP_016462314.1"/>
    </source>
</evidence>
<dbReference type="AlphaFoldDB" id="A0A1S3ZDA9"/>
<protein>
    <submittedName>
        <fullName evidence="4">Myosin-3 isoform X1</fullName>
    </submittedName>
    <submittedName>
        <fullName evidence="4">Uncharacterized protein LOC107785505 isoform X1</fullName>
    </submittedName>
</protein>
<feature type="region of interest" description="Disordered" evidence="2">
    <location>
        <begin position="302"/>
        <end position="336"/>
    </location>
</feature>
<gene>
    <name evidence="4" type="primary">LOC107785505</name>
</gene>
<reference evidence="4" key="2">
    <citation type="submission" date="2025-08" db="UniProtKB">
        <authorList>
            <consortium name="RefSeq"/>
        </authorList>
    </citation>
    <scope>IDENTIFICATION</scope>
    <source>
        <tissue evidence="4">Leaf</tissue>
    </source>
</reference>
<evidence type="ECO:0000313" key="3">
    <source>
        <dbReference type="Proteomes" id="UP000790787"/>
    </source>
</evidence>
<feature type="region of interest" description="Disordered" evidence="2">
    <location>
        <begin position="1"/>
        <end position="48"/>
    </location>
</feature>
<dbReference type="OrthoDB" id="1921697at2759"/>
<feature type="region of interest" description="Disordered" evidence="2">
    <location>
        <begin position="250"/>
        <end position="276"/>
    </location>
</feature>
<dbReference type="Proteomes" id="UP000790787">
    <property type="component" value="Chromosome 9"/>
</dbReference>
<feature type="coiled-coil region" evidence="1">
    <location>
        <begin position="150"/>
        <end position="212"/>
    </location>
</feature>
<feature type="compositionally biased region" description="Pro residues" evidence="2">
    <location>
        <begin position="12"/>
        <end position="21"/>
    </location>
</feature>
<dbReference type="PANTHER" id="PTHR35468">
    <property type="entry name" value="MYOSIN-LIKE PROTEIN"/>
    <property type="match status" value="1"/>
</dbReference>
<feature type="compositionally biased region" description="Acidic residues" evidence="2">
    <location>
        <begin position="107"/>
        <end position="116"/>
    </location>
</feature>
<dbReference type="GeneID" id="107785505"/>
<accession>A0A1S3ZDA9</accession>
<keyword evidence="1" id="KW-0175">Coiled coil</keyword>
<name>A0A1S3ZDA9_TOBAC</name>
<dbReference type="RefSeq" id="XP_016462314.1">
    <property type="nucleotide sequence ID" value="XM_016606828.2"/>
</dbReference>
<feature type="compositionally biased region" description="Low complexity" evidence="2">
    <location>
        <begin position="302"/>
        <end position="332"/>
    </location>
</feature>